<dbReference type="Proteomes" id="UP001497457">
    <property type="component" value="Chromosome 21rd"/>
</dbReference>
<dbReference type="PANTHER" id="PTHR33074:SF124">
    <property type="entry name" value="DUF1618 DOMAIN-CONTAINING PROTEIN"/>
    <property type="match status" value="1"/>
</dbReference>
<evidence type="ECO:0000259" key="1">
    <source>
        <dbReference type="Pfam" id="PF07762"/>
    </source>
</evidence>
<evidence type="ECO:0000313" key="3">
    <source>
        <dbReference type="Proteomes" id="UP001497457"/>
    </source>
</evidence>
<dbReference type="PANTHER" id="PTHR33074">
    <property type="entry name" value="EXPRESSED PROTEIN-RELATED"/>
    <property type="match status" value="1"/>
</dbReference>
<dbReference type="Pfam" id="PF07762">
    <property type="entry name" value="DUF1618"/>
    <property type="match status" value="1"/>
</dbReference>
<dbReference type="EMBL" id="OZ075131">
    <property type="protein sequence ID" value="CAL4982229.1"/>
    <property type="molecule type" value="Genomic_DNA"/>
</dbReference>
<sequence>MEVQPAQPPSAAFPRWVLLEESGGWVMADGGDGSPASACSTADAQTMATARTSTGDQIRLHLRLAEPPMVSGIACAKFPNGGDPYSTIVASHGDSMLVKQPHHATGMLRRGEDEFVMAELMMVGERVFSQGPETAELLLFRSGEWSWSIMCPQIINYGSRDFGELSSSWTTDTVVTIADRLLCWVDLSCGILFCDVFDESPVLQFQPLPKDPCHGRASNRDVCAIDCGAALKLVNIFPRCCCGGKGATLTGCLRSLNAYTINTWTLRVSDMEWVKDGMFHNTELWGLDAYYDERLPRLVPTYPVVSMDEPHTISFLLRDEDGYDPWLITVDMKSKTLRSATQNFRGSWGTHGRTLIPSSLSYYLNSSPSCISNVNLMGQSHIEKPQMAMVDEQVRDYDVDNLTMQSSCQPSTEPAVQASEILAALEEIPTYGLDDDMLKAAYRILRRDDGRRFRSLLSVPMNLMKDWLLMEIETSED</sequence>
<feature type="domain" description="DUF1618" evidence="1">
    <location>
        <begin position="184"/>
        <end position="313"/>
    </location>
</feature>
<dbReference type="AlphaFoldDB" id="A0ABC9AL96"/>
<gene>
    <name evidence="2" type="ORF">URODEC1_LOCUS56517</name>
</gene>
<organism evidence="2 3">
    <name type="scientific">Urochloa decumbens</name>
    <dbReference type="NCBI Taxonomy" id="240449"/>
    <lineage>
        <taxon>Eukaryota</taxon>
        <taxon>Viridiplantae</taxon>
        <taxon>Streptophyta</taxon>
        <taxon>Embryophyta</taxon>
        <taxon>Tracheophyta</taxon>
        <taxon>Spermatophyta</taxon>
        <taxon>Magnoliopsida</taxon>
        <taxon>Liliopsida</taxon>
        <taxon>Poales</taxon>
        <taxon>Poaceae</taxon>
        <taxon>PACMAD clade</taxon>
        <taxon>Panicoideae</taxon>
        <taxon>Panicodae</taxon>
        <taxon>Paniceae</taxon>
        <taxon>Melinidinae</taxon>
        <taxon>Urochloa</taxon>
    </lineage>
</organism>
<keyword evidence="3" id="KW-1185">Reference proteome</keyword>
<reference evidence="2" key="1">
    <citation type="submission" date="2024-10" db="EMBL/GenBank/DDBJ databases">
        <authorList>
            <person name="Ryan C."/>
        </authorList>
    </citation>
    <scope>NUCLEOTIDE SEQUENCE [LARGE SCALE GENOMIC DNA]</scope>
</reference>
<protein>
    <recommendedName>
        <fullName evidence="1">DUF1618 domain-containing protein</fullName>
    </recommendedName>
</protein>
<evidence type="ECO:0000313" key="2">
    <source>
        <dbReference type="EMBL" id="CAL4982229.1"/>
    </source>
</evidence>
<proteinExistence type="predicted"/>
<dbReference type="InterPro" id="IPR011676">
    <property type="entry name" value="DUF1618"/>
</dbReference>
<name>A0ABC9AL96_9POAL</name>
<accession>A0ABC9AL96</accession>